<sequence length="339" mass="37197">MKFLRLAALAGVLAFTATTTTYAQDDIDKLIRENAEDGEKLVGGYIAPFMKSFALGLNSGWYNTAKPHKLIGIDLTITVSAMRIPDKEMFYSVSGLNNIELQEGVTGHPNEAPTLIGPGESPIYRVKGSGETFEGPEGLDLKEEIGKNWVPTPMVHLGIGLPKNTDLKLRFMPEIDLGDDGSANMFGIGVMHDIKQWLPGFKVIPFDLSAFVGYTHLKLQYAYTPDEIQTENPMAEMVMNATTIQGVISKKFSVVTLYGGLGYNIVKSNIGIKGKWDLNDNGTYEPNLREINPINIDFKTSGPRATAGFRLKLAVITLHADYTVQKYNALTVGFGINVR</sequence>
<gene>
    <name evidence="2" type="ORF">KK078_27030</name>
</gene>
<evidence type="ECO:0000313" key="2">
    <source>
        <dbReference type="EMBL" id="MBT1690249.1"/>
    </source>
</evidence>
<feature type="signal peptide" evidence="1">
    <location>
        <begin position="1"/>
        <end position="23"/>
    </location>
</feature>
<evidence type="ECO:0000256" key="1">
    <source>
        <dbReference type="SAM" id="SignalP"/>
    </source>
</evidence>
<comment type="caution">
    <text evidence="2">The sequence shown here is derived from an EMBL/GenBank/DDBJ whole genome shotgun (WGS) entry which is preliminary data.</text>
</comment>
<reference evidence="2 3" key="1">
    <citation type="submission" date="2021-05" db="EMBL/GenBank/DDBJ databases">
        <title>A Polyphasic approach of four new species of the genus Ohtaekwangia: Ohtaekwangia histidinii sp. nov., Ohtaekwangia cretensis sp. nov., Ohtaekwangia indiensis sp. nov., Ohtaekwangia reichenbachii sp. nov. from diverse environment.</title>
        <authorList>
            <person name="Octaviana S."/>
        </authorList>
    </citation>
    <scope>NUCLEOTIDE SEQUENCE [LARGE SCALE GENOMIC DNA]</scope>
    <source>
        <strain evidence="2 3">PWU37</strain>
    </source>
</reference>
<dbReference type="Proteomes" id="UP001319180">
    <property type="component" value="Unassembled WGS sequence"/>
</dbReference>
<feature type="chain" id="PRO_5042816497" evidence="1">
    <location>
        <begin position="24"/>
        <end position="339"/>
    </location>
</feature>
<evidence type="ECO:0000313" key="3">
    <source>
        <dbReference type="Proteomes" id="UP001319180"/>
    </source>
</evidence>
<dbReference type="RefSeq" id="WP_254093467.1">
    <property type="nucleotide sequence ID" value="NZ_JAHESC010000060.1"/>
</dbReference>
<proteinExistence type="predicted"/>
<organism evidence="2 3">
    <name type="scientific">Dawidia soli</name>
    <dbReference type="NCBI Taxonomy" id="2782352"/>
    <lineage>
        <taxon>Bacteria</taxon>
        <taxon>Pseudomonadati</taxon>
        <taxon>Bacteroidota</taxon>
        <taxon>Cytophagia</taxon>
        <taxon>Cytophagales</taxon>
        <taxon>Chryseotaleaceae</taxon>
        <taxon>Dawidia</taxon>
    </lineage>
</organism>
<dbReference type="AlphaFoldDB" id="A0AAP2DEJ7"/>
<protein>
    <submittedName>
        <fullName evidence="2">Uncharacterized protein</fullName>
    </submittedName>
</protein>
<dbReference type="EMBL" id="JAHESC010000060">
    <property type="protein sequence ID" value="MBT1690249.1"/>
    <property type="molecule type" value="Genomic_DNA"/>
</dbReference>
<keyword evidence="1" id="KW-0732">Signal</keyword>
<dbReference type="InterPro" id="IPR046495">
    <property type="entry name" value="DUF6588"/>
</dbReference>
<keyword evidence="3" id="KW-1185">Reference proteome</keyword>
<dbReference type="Pfam" id="PF20230">
    <property type="entry name" value="DUF6588"/>
    <property type="match status" value="1"/>
</dbReference>
<accession>A0AAP2DEJ7</accession>
<name>A0AAP2DEJ7_9BACT</name>